<dbReference type="Proteomes" id="UP000229970">
    <property type="component" value="Unassembled WGS sequence"/>
</dbReference>
<dbReference type="AlphaFoldDB" id="A0A2N9XFM4"/>
<comment type="caution">
    <text evidence="1">The sequence shown here is derived from an EMBL/GenBank/DDBJ whole genome shotgun (WGS) entry which is preliminary data.</text>
</comment>
<protein>
    <submittedName>
        <fullName evidence="1">Uncharacterized protein</fullName>
    </submittedName>
</protein>
<evidence type="ECO:0000313" key="1">
    <source>
        <dbReference type="EMBL" id="PIT47128.1"/>
    </source>
</evidence>
<name>A0A2N9XFM4_9NEIS</name>
<organism evidence="1 2">
    <name type="scientific">Snodgrassella alvi</name>
    <dbReference type="NCBI Taxonomy" id="1196083"/>
    <lineage>
        <taxon>Bacteria</taxon>
        <taxon>Pseudomonadati</taxon>
        <taxon>Pseudomonadota</taxon>
        <taxon>Betaproteobacteria</taxon>
        <taxon>Neisseriales</taxon>
        <taxon>Neisseriaceae</taxon>
        <taxon>Snodgrassella</taxon>
    </lineage>
</organism>
<accession>A0A2N9XFM4</accession>
<reference evidence="1 2" key="1">
    <citation type="journal article" date="2017" name="MBio">
        <title>Type VI secretion-mediated competition in the bee gut microbiome.</title>
        <authorList>
            <person name="Steele M.I."/>
            <person name="Kwong W.K."/>
            <person name="Powell J.E."/>
            <person name="Whiteley M."/>
            <person name="Moran N.A."/>
        </authorList>
    </citation>
    <scope>NUCLEOTIDE SEQUENCE [LARGE SCALE GENOMIC DNA]</scope>
    <source>
        <strain evidence="1 2">Ruf1-X</strain>
    </source>
</reference>
<evidence type="ECO:0000313" key="2">
    <source>
        <dbReference type="Proteomes" id="UP000229970"/>
    </source>
</evidence>
<dbReference type="EMBL" id="MEIP01000019">
    <property type="protein sequence ID" value="PIT47128.1"/>
    <property type="molecule type" value="Genomic_DNA"/>
</dbReference>
<proteinExistence type="predicted"/>
<sequence>MRATSAFINSKKDKLKEELKQENLSPEQRAQYEKELAQWNSGGLILNAIGAGLAAPTNNLGGILAATASPAISHQIGQYFKGKDAEGSTAHLVAHAVLGAAVAAAGGNDALAGGLAAAAALPPSPL</sequence>
<gene>
    <name evidence="1" type="ORF">BHC46_07850</name>
</gene>